<dbReference type="AlphaFoldDB" id="W9UXE7"/>
<dbReference type="SUPFAM" id="SSF53850">
    <property type="entry name" value="Periplasmic binding protein-like II"/>
    <property type="match status" value="1"/>
</dbReference>
<name>W9UXE7_9GAMM</name>
<proteinExistence type="predicted"/>
<reference evidence="1 2" key="2">
    <citation type="journal article" date="2015" name="Syst. Appl. Microbiol.">
        <title>Nitrincola nitratireducens sp. nov. isolated from a haloalkaline crater lake.</title>
        <authorList>
            <person name="Singh A."/>
            <person name="Vaidya B."/>
            <person name="Tanuku N.R."/>
            <person name="Pinnaka A.K."/>
        </authorList>
    </citation>
    <scope>NUCLEOTIDE SEQUENCE [LARGE SCALE GENOMIC DNA]</scope>
    <source>
        <strain evidence="1 2">AK23</strain>
    </source>
</reference>
<accession>W9UXE7</accession>
<organism evidence="1 2">
    <name type="scientific">Nitrincola nitratireducens</name>
    <dbReference type="NCBI Taxonomy" id="1229521"/>
    <lineage>
        <taxon>Bacteria</taxon>
        <taxon>Pseudomonadati</taxon>
        <taxon>Pseudomonadota</taxon>
        <taxon>Gammaproteobacteria</taxon>
        <taxon>Oceanospirillales</taxon>
        <taxon>Oceanospirillaceae</taxon>
        <taxon>Nitrincola</taxon>
    </lineage>
</organism>
<evidence type="ECO:0008006" key="3">
    <source>
        <dbReference type="Google" id="ProtNLM"/>
    </source>
</evidence>
<evidence type="ECO:0000313" key="1">
    <source>
        <dbReference type="EMBL" id="EXJ11913.1"/>
    </source>
</evidence>
<dbReference type="Proteomes" id="UP000019464">
    <property type="component" value="Unassembled WGS sequence"/>
</dbReference>
<dbReference type="Gene3D" id="3.40.190.10">
    <property type="entry name" value="Periplasmic binding protein-like II"/>
    <property type="match status" value="2"/>
</dbReference>
<evidence type="ECO:0000313" key="2">
    <source>
        <dbReference type="Proteomes" id="UP000019464"/>
    </source>
</evidence>
<sequence>MIYNSFGQAFDQFAKTHLSITEVGSLEQGLLMVASQRADYLIYEDQPGLIFAQKLGVSNIRALPRAITQQKLFLTFSKLSKCNSESLKHRISDALRIIQEEDRQSYYLAKASAYFSQN</sequence>
<gene>
    <name evidence="1" type="ORF">D791_01286</name>
</gene>
<dbReference type="OrthoDB" id="7677520at2"/>
<reference evidence="2" key="1">
    <citation type="submission" date="2012-11" db="EMBL/GenBank/DDBJ databases">
        <authorList>
            <person name="Singh A."/>
            <person name="Pinnaka A.K."/>
            <person name="Vaidya B."/>
        </authorList>
    </citation>
    <scope>NUCLEOTIDE SEQUENCE [LARGE SCALE GENOMIC DNA]</scope>
    <source>
        <strain evidence="2">AK23</strain>
    </source>
</reference>
<dbReference type="STRING" id="1229521.D791_01286"/>
<dbReference type="RefSeq" id="WP_051514288.1">
    <property type="nucleotide sequence ID" value="NZ_AONB01000004.1"/>
</dbReference>
<protein>
    <recommendedName>
        <fullName evidence="3">Bacterial extracellular solute-binding protein, family 3</fullName>
    </recommendedName>
</protein>
<keyword evidence="2" id="KW-1185">Reference proteome</keyword>
<dbReference type="EMBL" id="AONB01000004">
    <property type="protein sequence ID" value="EXJ11913.1"/>
    <property type="molecule type" value="Genomic_DNA"/>
</dbReference>
<comment type="caution">
    <text evidence="1">The sequence shown here is derived from an EMBL/GenBank/DDBJ whole genome shotgun (WGS) entry which is preliminary data.</text>
</comment>